<dbReference type="GO" id="GO:0005886">
    <property type="term" value="C:plasma membrane"/>
    <property type="evidence" value="ECO:0007669"/>
    <property type="project" value="UniProtKB-SubCell"/>
</dbReference>
<comment type="subcellular location">
    <subcellularLocation>
        <location evidence="1">Cell inner membrane</location>
        <topology evidence="1">Multi-pass membrane protein</topology>
    </subcellularLocation>
</comment>
<keyword evidence="2" id="KW-0997">Cell inner membrane</keyword>
<evidence type="ECO:0000313" key="12">
    <source>
        <dbReference type="Proteomes" id="UP000292781"/>
    </source>
</evidence>
<dbReference type="Gene3D" id="6.10.340.10">
    <property type="match status" value="1"/>
</dbReference>
<dbReference type="PROSITE" id="PS50111">
    <property type="entry name" value="CHEMOTAXIS_TRANSDUC_2"/>
    <property type="match status" value="1"/>
</dbReference>
<dbReference type="InterPro" id="IPR004089">
    <property type="entry name" value="MCPsignal_dom"/>
</dbReference>
<dbReference type="PANTHER" id="PTHR32089:SF112">
    <property type="entry name" value="LYSOZYME-LIKE PROTEIN-RELATED"/>
    <property type="match status" value="1"/>
</dbReference>
<dbReference type="Pfam" id="PF00672">
    <property type="entry name" value="HAMP"/>
    <property type="match status" value="1"/>
</dbReference>
<dbReference type="PANTHER" id="PTHR32089">
    <property type="entry name" value="METHYL-ACCEPTING CHEMOTAXIS PROTEIN MCPB"/>
    <property type="match status" value="1"/>
</dbReference>
<evidence type="ECO:0000256" key="6">
    <source>
        <dbReference type="SAM" id="MobiDB-lite"/>
    </source>
</evidence>
<keyword evidence="2" id="KW-1003">Cell membrane</keyword>
<dbReference type="PROSITE" id="PS50192">
    <property type="entry name" value="T_SNARE"/>
    <property type="match status" value="1"/>
</dbReference>
<dbReference type="Gene3D" id="1.10.287.950">
    <property type="entry name" value="Methyl-accepting chemotaxis protein"/>
    <property type="match status" value="1"/>
</dbReference>
<dbReference type="InterPro" id="IPR032255">
    <property type="entry name" value="HBM"/>
</dbReference>
<dbReference type="GO" id="GO:0006935">
    <property type="term" value="P:chemotaxis"/>
    <property type="evidence" value="ECO:0007669"/>
    <property type="project" value="InterPro"/>
</dbReference>
<gene>
    <name evidence="11" type="ORF">EYW49_10670</name>
</gene>
<keyword evidence="12" id="KW-1185">Reference proteome</keyword>
<protein>
    <submittedName>
        <fullName evidence="11">Methyl-accepting chemotaxis protein</fullName>
    </submittedName>
</protein>
<comment type="caution">
    <text evidence="11">The sequence shown here is derived from an EMBL/GenBank/DDBJ whole genome shotgun (WGS) entry which is preliminary data.</text>
</comment>
<feature type="domain" description="HAMP" evidence="10">
    <location>
        <begin position="319"/>
        <end position="372"/>
    </location>
</feature>
<dbReference type="AlphaFoldDB" id="A0A4Q9VSY7"/>
<dbReference type="PROSITE" id="PS50885">
    <property type="entry name" value="HAMP"/>
    <property type="match status" value="1"/>
</dbReference>
<evidence type="ECO:0000256" key="7">
    <source>
        <dbReference type="SAM" id="Phobius"/>
    </source>
</evidence>
<feature type="domain" description="T-SNARE coiled-coil homology" evidence="9">
    <location>
        <begin position="564"/>
        <end position="626"/>
    </location>
</feature>
<dbReference type="Proteomes" id="UP000292781">
    <property type="component" value="Unassembled WGS sequence"/>
</dbReference>
<evidence type="ECO:0000256" key="2">
    <source>
        <dbReference type="ARBA" id="ARBA00022519"/>
    </source>
</evidence>
<keyword evidence="3 5" id="KW-0807">Transducer</keyword>
<evidence type="ECO:0000259" key="10">
    <source>
        <dbReference type="PROSITE" id="PS50885"/>
    </source>
</evidence>
<evidence type="ECO:0000256" key="1">
    <source>
        <dbReference type="ARBA" id="ARBA00004429"/>
    </source>
</evidence>
<dbReference type="SMART" id="SM01358">
    <property type="entry name" value="HBM"/>
    <property type="match status" value="1"/>
</dbReference>
<dbReference type="PRINTS" id="PR00260">
    <property type="entry name" value="CHEMTRNSDUCR"/>
</dbReference>
<dbReference type="InterPro" id="IPR004090">
    <property type="entry name" value="Chemotax_Me-accpt_rcpt"/>
</dbReference>
<proteinExistence type="inferred from homology"/>
<evidence type="ECO:0000256" key="4">
    <source>
        <dbReference type="ARBA" id="ARBA00029447"/>
    </source>
</evidence>
<dbReference type="GO" id="GO:0007165">
    <property type="term" value="P:signal transduction"/>
    <property type="evidence" value="ECO:0007669"/>
    <property type="project" value="UniProtKB-KW"/>
</dbReference>
<sequence>MFYPSRRNTRKVEKMLGRFKLGHQVLTVALFAAIGFLAIFASALWTNSRQSVLQGQSRLGEAAALSAARLGSDLLQLRRHEKDFLLRSDAKYAVQHATVAEQVKARIAELAEEAKELGDDTLMRTIDGLAAPYDRYLAAFRRVVEIRRTMGLDPSSGLEGEMRNSVDDFEKRVGTMNDVALTAEQLMLRRQEKDYMLRRQASYAVDHAKVVEDLKAMVQSRDMPLMDKVALNGATDAYATRFKAWVAAAEALAQAQQAASAGYAEMEPLADAATTRADELSRTTSAAADAIERQGLVVLIAVILAPLVGSLALSMVIWRYVGGSLGALEAAMSAVARGSFDETIEGTVDGNEIGSMARTLVNFRASLRQAEQLRNTQAAEQIARQRRAEELERLVRGFEIGIGEVVNAVSSAATELRASAASLTGTAEETSRQSGSVASSAEAASTQVHSVAGASEELSASIGEISRRMAESHAISSEAVDEANHTAGIVHDLAANAARIGHVVELIRAIAAQTNLLALNATIEAARAGEAGKGFAVVAGEVKMLATQTSQATAQINDEIVAIQAATTTAVGAMDRISSIIAQINAIGASIAGAVEEQGAITREITETIKRVSGETHEASSNIGGVLRASEETSAAANLVLGASDDLSRQSESLAASVQSFVADVRRA</sequence>
<dbReference type="InterPro" id="IPR003660">
    <property type="entry name" value="HAMP_dom"/>
</dbReference>
<dbReference type="GO" id="GO:0004888">
    <property type="term" value="F:transmembrane signaling receptor activity"/>
    <property type="evidence" value="ECO:0007669"/>
    <property type="project" value="InterPro"/>
</dbReference>
<keyword evidence="7" id="KW-0812">Transmembrane</keyword>
<dbReference type="EMBL" id="SJFN01000013">
    <property type="protein sequence ID" value="TBW38053.1"/>
    <property type="molecule type" value="Genomic_DNA"/>
</dbReference>
<evidence type="ECO:0000259" key="9">
    <source>
        <dbReference type="PROSITE" id="PS50192"/>
    </source>
</evidence>
<dbReference type="SMART" id="SM00304">
    <property type="entry name" value="HAMP"/>
    <property type="match status" value="1"/>
</dbReference>
<name>A0A4Q9VSY7_9HYPH</name>
<dbReference type="SMART" id="SM00283">
    <property type="entry name" value="MA"/>
    <property type="match status" value="1"/>
</dbReference>
<organism evidence="11 12">
    <name type="scientific">Siculibacillus lacustris</name>
    <dbReference type="NCBI Taxonomy" id="1549641"/>
    <lineage>
        <taxon>Bacteria</taxon>
        <taxon>Pseudomonadati</taxon>
        <taxon>Pseudomonadota</taxon>
        <taxon>Alphaproteobacteria</taxon>
        <taxon>Hyphomicrobiales</taxon>
        <taxon>Ancalomicrobiaceae</taxon>
        <taxon>Siculibacillus</taxon>
    </lineage>
</organism>
<keyword evidence="7" id="KW-1133">Transmembrane helix</keyword>
<feature type="domain" description="Methyl-accepting transducer" evidence="8">
    <location>
        <begin position="412"/>
        <end position="648"/>
    </location>
</feature>
<dbReference type="SUPFAM" id="SSF58104">
    <property type="entry name" value="Methyl-accepting chemotaxis protein (MCP) signaling domain"/>
    <property type="match status" value="1"/>
</dbReference>
<dbReference type="OrthoDB" id="3289104at2"/>
<evidence type="ECO:0000256" key="3">
    <source>
        <dbReference type="ARBA" id="ARBA00023224"/>
    </source>
</evidence>
<keyword evidence="7" id="KW-0472">Membrane</keyword>
<feature type="transmembrane region" description="Helical" evidence="7">
    <location>
        <begin position="296"/>
        <end position="318"/>
    </location>
</feature>
<comment type="similarity">
    <text evidence="4">Belongs to the methyl-accepting chemotaxis (MCP) protein family.</text>
</comment>
<evidence type="ECO:0000256" key="5">
    <source>
        <dbReference type="PROSITE-ProRule" id="PRU00284"/>
    </source>
</evidence>
<feature type="region of interest" description="Disordered" evidence="6">
    <location>
        <begin position="422"/>
        <end position="442"/>
    </location>
</feature>
<feature type="transmembrane region" description="Helical" evidence="7">
    <location>
        <begin position="21"/>
        <end position="45"/>
    </location>
</feature>
<evidence type="ECO:0000259" key="8">
    <source>
        <dbReference type="PROSITE" id="PS50111"/>
    </source>
</evidence>
<evidence type="ECO:0000313" key="11">
    <source>
        <dbReference type="EMBL" id="TBW38053.1"/>
    </source>
</evidence>
<dbReference type="Pfam" id="PF00015">
    <property type="entry name" value="MCPsignal"/>
    <property type="match status" value="1"/>
</dbReference>
<dbReference type="InterPro" id="IPR000727">
    <property type="entry name" value="T_SNARE_dom"/>
</dbReference>
<accession>A0A4Q9VSY7</accession>
<reference evidence="11 12" key="1">
    <citation type="submission" date="2019-02" db="EMBL/GenBank/DDBJ databases">
        <title>Siculibacillus lacustris gen. nov., sp. nov., a new rosette-forming bacterium isolated from a freshwater crater lake (Lake St. Ana, Romania).</title>
        <authorList>
            <person name="Felfoldi T."/>
            <person name="Marton Z."/>
            <person name="Szabo A."/>
            <person name="Mentes A."/>
            <person name="Boka K."/>
            <person name="Marialigeti K."/>
            <person name="Mathe I."/>
            <person name="Koncz M."/>
            <person name="Schumann P."/>
            <person name="Toth E."/>
        </authorList>
    </citation>
    <scope>NUCLEOTIDE SEQUENCE [LARGE SCALE GENOMIC DNA]</scope>
    <source>
        <strain evidence="11 12">SA-279</strain>
    </source>
</reference>